<dbReference type="SUPFAM" id="SSF102405">
    <property type="entry name" value="MCP/YpsA-like"/>
    <property type="match status" value="1"/>
</dbReference>
<accession>A0A923NAX9</accession>
<dbReference type="PANTHER" id="PTHR43022">
    <property type="entry name" value="PROTEIN SMF"/>
    <property type="match status" value="1"/>
</dbReference>
<comment type="caution">
    <text evidence="3">The sequence shown here is derived from an EMBL/GenBank/DDBJ whole genome shotgun (WGS) entry which is preliminary data.</text>
</comment>
<comment type="similarity">
    <text evidence="1">Belongs to the DprA/Smf family.</text>
</comment>
<evidence type="ECO:0000256" key="1">
    <source>
        <dbReference type="ARBA" id="ARBA00006525"/>
    </source>
</evidence>
<evidence type="ECO:0000313" key="4">
    <source>
        <dbReference type="Proteomes" id="UP000644115"/>
    </source>
</evidence>
<reference evidence="3" key="1">
    <citation type="submission" date="2020-08" db="EMBL/GenBank/DDBJ databases">
        <authorList>
            <person name="Liu C."/>
            <person name="Sun Q."/>
        </authorList>
    </citation>
    <scope>NUCLEOTIDE SEQUENCE</scope>
    <source>
        <strain evidence="3">BX16</strain>
    </source>
</reference>
<dbReference type="InterPro" id="IPR003488">
    <property type="entry name" value="DprA"/>
</dbReference>
<evidence type="ECO:0000259" key="2">
    <source>
        <dbReference type="Pfam" id="PF02481"/>
    </source>
</evidence>
<feature type="domain" description="Smf/DprA SLOG" evidence="2">
    <location>
        <begin position="13"/>
        <end position="219"/>
    </location>
</feature>
<name>A0A923NAX9_9FIRM</name>
<dbReference type="Proteomes" id="UP000644115">
    <property type="component" value="Unassembled WGS sequence"/>
</dbReference>
<dbReference type="NCBIfam" id="TIGR00732">
    <property type="entry name" value="dprA"/>
    <property type="match status" value="1"/>
</dbReference>
<proteinExistence type="inferred from homology"/>
<sequence length="292" mass="31700">MEHKQIKKRIQRMTSGQPVYPALLKEIRDYPKELYYIGDPKLLEEKCVSIVGSRKTNQYGRSTAYSFGKALGQRGITVVSGMAVGIDTCSHEGALQEKGNTAAVLACGLDLCYPPRNRELKGKIESAGIVLSEYPPGTAAQRYYFPQRNRIISGLSPLTVVVQAGNRSGALITAELAADQGRDVGAVPGNIDSEYNLGSNKLLREGAFALTGVQDLLEASGVSVLSEPEAERMLSDEEKQLYFLLCSHGEMSLDQLAFYLKKPVNEVGSLAIVMEMKGIVFSAMGKVFIAKA</sequence>
<dbReference type="EMBL" id="JACRWC010000029">
    <property type="protein sequence ID" value="MBC5998698.1"/>
    <property type="molecule type" value="Genomic_DNA"/>
</dbReference>
<evidence type="ECO:0000313" key="3">
    <source>
        <dbReference type="EMBL" id="MBC5998698.1"/>
    </source>
</evidence>
<keyword evidence="4" id="KW-1185">Reference proteome</keyword>
<dbReference type="AlphaFoldDB" id="A0A923NAX9"/>
<dbReference type="GO" id="GO:0009294">
    <property type="term" value="P:DNA-mediated transformation"/>
    <property type="evidence" value="ECO:0007669"/>
    <property type="project" value="InterPro"/>
</dbReference>
<protein>
    <submittedName>
        <fullName evidence="3">DNA-protecting protein DprA</fullName>
    </submittedName>
</protein>
<dbReference type="Pfam" id="PF02481">
    <property type="entry name" value="DNA_processg_A"/>
    <property type="match status" value="1"/>
</dbReference>
<gene>
    <name evidence="3" type="primary">dprA</name>
    <name evidence="3" type="ORF">H8876_01500</name>
</gene>
<dbReference type="RefSeq" id="WP_249286249.1">
    <property type="nucleotide sequence ID" value="NZ_JACRWC010000029.1"/>
</dbReference>
<dbReference type="PANTHER" id="PTHR43022:SF1">
    <property type="entry name" value="PROTEIN SMF"/>
    <property type="match status" value="1"/>
</dbReference>
<dbReference type="Gene3D" id="3.40.50.450">
    <property type="match status" value="1"/>
</dbReference>
<dbReference type="InterPro" id="IPR057666">
    <property type="entry name" value="DrpA_SLOG"/>
</dbReference>
<organism evidence="3 4">
    <name type="scientific">Lentihominibacter faecis</name>
    <dbReference type="NCBI Taxonomy" id="2764712"/>
    <lineage>
        <taxon>Bacteria</taxon>
        <taxon>Bacillati</taxon>
        <taxon>Bacillota</taxon>
        <taxon>Clostridia</taxon>
        <taxon>Peptostreptococcales</taxon>
        <taxon>Anaerovoracaceae</taxon>
        <taxon>Lentihominibacter</taxon>
    </lineage>
</organism>